<comment type="caution">
    <text evidence="1">The sequence shown here is derived from an EMBL/GenBank/DDBJ whole genome shotgun (WGS) entry which is preliminary data.</text>
</comment>
<keyword evidence="2" id="KW-1185">Reference proteome</keyword>
<sequence>MVQDFEFVYLNLIFFVHLRKCLTQNLITMKKDLISQVLKKYFIDKGKNLTIIHRYLRIKYRMYVDEKLLEKRLNNLSLN</sequence>
<reference evidence="1" key="1">
    <citation type="journal article" date="2014" name="Int. J. Syst. Evol. Microbiol.">
        <title>Complete genome sequence of Corynebacterium casei LMG S-19264T (=DSM 44701T), isolated from a smear-ripened cheese.</title>
        <authorList>
            <consortium name="US DOE Joint Genome Institute (JGI-PGF)"/>
            <person name="Walter F."/>
            <person name="Albersmeier A."/>
            <person name="Kalinowski J."/>
            <person name="Ruckert C."/>
        </authorList>
    </citation>
    <scope>NUCLEOTIDE SEQUENCE</scope>
    <source>
        <strain evidence="1">KCTC 23224</strain>
    </source>
</reference>
<dbReference type="AlphaFoldDB" id="A0A8J3CYP7"/>
<reference evidence="1" key="2">
    <citation type="submission" date="2020-09" db="EMBL/GenBank/DDBJ databases">
        <authorList>
            <person name="Sun Q."/>
            <person name="Kim S."/>
        </authorList>
    </citation>
    <scope>NUCLEOTIDE SEQUENCE</scope>
    <source>
        <strain evidence="1">KCTC 23224</strain>
    </source>
</reference>
<gene>
    <name evidence="1" type="ORF">GCM10008106_28260</name>
</gene>
<dbReference type="EMBL" id="BMYF01000018">
    <property type="protein sequence ID" value="GHB45588.1"/>
    <property type="molecule type" value="Genomic_DNA"/>
</dbReference>
<proteinExistence type="predicted"/>
<evidence type="ECO:0000313" key="2">
    <source>
        <dbReference type="Proteomes" id="UP000642809"/>
    </source>
</evidence>
<organism evidence="1 2">
    <name type="scientific">Mongoliitalea lutea</name>
    <dbReference type="NCBI Taxonomy" id="849756"/>
    <lineage>
        <taxon>Bacteria</taxon>
        <taxon>Pseudomonadati</taxon>
        <taxon>Bacteroidota</taxon>
        <taxon>Cytophagia</taxon>
        <taxon>Cytophagales</taxon>
        <taxon>Cyclobacteriaceae</taxon>
        <taxon>Mongoliitalea</taxon>
    </lineage>
</organism>
<dbReference type="Proteomes" id="UP000642809">
    <property type="component" value="Unassembled WGS sequence"/>
</dbReference>
<evidence type="ECO:0000313" key="1">
    <source>
        <dbReference type="EMBL" id="GHB45588.1"/>
    </source>
</evidence>
<name>A0A8J3CYP7_9BACT</name>
<protein>
    <submittedName>
        <fullName evidence="1">Uncharacterized protein</fullName>
    </submittedName>
</protein>
<accession>A0A8J3CYP7</accession>